<reference evidence="6" key="1">
    <citation type="journal article" date="2019" name="MBio">
        <title>Virus Genomes from Deep Sea Sediments Expand the Ocean Megavirome and Support Independent Origins of Viral Gigantism.</title>
        <authorList>
            <person name="Backstrom D."/>
            <person name="Yutin N."/>
            <person name="Jorgensen S.L."/>
            <person name="Dharamshi J."/>
            <person name="Homa F."/>
            <person name="Zaremba-Niedwiedzka K."/>
            <person name="Spang A."/>
            <person name="Wolf Y.I."/>
            <person name="Koonin E.V."/>
            <person name="Ettema T.J."/>
        </authorList>
    </citation>
    <scope>NUCLEOTIDE SEQUENCE</scope>
</reference>
<dbReference type="InterPro" id="IPR000571">
    <property type="entry name" value="Znf_CCCH"/>
</dbReference>
<keyword evidence="3 4" id="KW-0862">Zinc</keyword>
<dbReference type="InterPro" id="IPR036855">
    <property type="entry name" value="Znf_CCCH_sf"/>
</dbReference>
<organism evidence="6">
    <name type="scientific">Marseillevirus LCMAC201</name>
    <dbReference type="NCBI Taxonomy" id="2506605"/>
    <lineage>
        <taxon>Viruses</taxon>
        <taxon>Varidnaviria</taxon>
        <taxon>Bamfordvirae</taxon>
        <taxon>Nucleocytoviricota</taxon>
        <taxon>Megaviricetes</taxon>
        <taxon>Pimascovirales</taxon>
        <taxon>Pimascovirales incertae sedis</taxon>
        <taxon>Marseilleviridae</taxon>
    </lineage>
</organism>
<sequence length="198" mass="23320">MGLKIKYSKTIMGDNIRKGTFGSENDWTVVTKRRPVRNMDSPVQPYAYSYQGDDKISEPCWFYNNGGCRHKDGTEKTSEECKYLHIYSENVKRPPHLSTRKPCDKFNLEGECKWHDGCKYSHRNLTPEEWSRFYPEIPYTLKTNIQKRLQIESNIQDLEGKMRVMEFKHSGISKDVQQIGYNLQQCFHKIQIILDKLA</sequence>
<evidence type="ECO:0000259" key="5">
    <source>
        <dbReference type="PROSITE" id="PS50103"/>
    </source>
</evidence>
<dbReference type="GO" id="GO:0008270">
    <property type="term" value="F:zinc ion binding"/>
    <property type="evidence" value="ECO:0007669"/>
    <property type="project" value="UniProtKB-KW"/>
</dbReference>
<gene>
    <name evidence="6" type="ORF">LCMAC201_05140</name>
</gene>
<dbReference type="Gene3D" id="3.30.1370.210">
    <property type="match status" value="1"/>
</dbReference>
<evidence type="ECO:0000256" key="1">
    <source>
        <dbReference type="ARBA" id="ARBA00022723"/>
    </source>
</evidence>
<name>A0A481YXG9_9VIRU</name>
<feature type="zinc finger region" description="C3H1-type" evidence="4">
    <location>
        <begin position="97"/>
        <end position="125"/>
    </location>
</feature>
<keyword evidence="2 4" id="KW-0863">Zinc-finger</keyword>
<dbReference type="SUPFAM" id="SSF90229">
    <property type="entry name" value="CCCH zinc finger"/>
    <property type="match status" value="1"/>
</dbReference>
<evidence type="ECO:0000256" key="4">
    <source>
        <dbReference type="PROSITE-ProRule" id="PRU00723"/>
    </source>
</evidence>
<protein>
    <recommendedName>
        <fullName evidence="5">C3H1-type domain-containing protein</fullName>
    </recommendedName>
</protein>
<evidence type="ECO:0000256" key="3">
    <source>
        <dbReference type="ARBA" id="ARBA00022833"/>
    </source>
</evidence>
<dbReference type="PROSITE" id="PS50103">
    <property type="entry name" value="ZF_C3H1"/>
    <property type="match status" value="1"/>
</dbReference>
<keyword evidence="1 4" id="KW-0479">Metal-binding</keyword>
<proteinExistence type="predicted"/>
<accession>A0A481YXG9</accession>
<evidence type="ECO:0000256" key="2">
    <source>
        <dbReference type="ARBA" id="ARBA00022771"/>
    </source>
</evidence>
<feature type="domain" description="C3H1-type" evidence="5">
    <location>
        <begin position="97"/>
        <end position="125"/>
    </location>
</feature>
<evidence type="ECO:0000313" key="6">
    <source>
        <dbReference type="EMBL" id="QBK87601.1"/>
    </source>
</evidence>
<dbReference type="EMBL" id="MK500361">
    <property type="protein sequence ID" value="QBK87601.1"/>
    <property type="molecule type" value="Genomic_DNA"/>
</dbReference>